<evidence type="ECO:0000256" key="1">
    <source>
        <dbReference type="SAM" id="MobiDB-lite"/>
    </source>
</evidence>
<gene>
    <name evidence="2" type="ORF">F4Y60_04775</name>
</gene>
<feature type="region of interest" description="Disordered" evidence="1">
    <location>
        <begin position="130"/>
        <end position="151"/>
    </location>
</feature>
<proteinExistence type="predicted"/>
<comment type="caution">
    <text evidence="2">The sequence shown here is derived from an EMBL/GenBank/DDBJ whole genome shotgun (WGS) entry which is preliminary data.</text>
</comment>
<dbReference type="EMBL" id="VXRY01000187">
    <property type="protein sequence ID" value="MXY33397.1"/>
    <property type="molecule type" value="Genomic_DNA"/>
</dbReference>
<feature type="region of interest" description="Disordered" evidence="1">
    <location>
        <begin position="45"/>
        <end position="105"/>
    </location>
</feature>
<reference evidence="2" key="1">
    <citation type="submission" date="2019-09" db="EMBL/GenBank/DDBJ databases">
        <title>Characterisation of the sponge microbiome using genome-centric metagenomics.</title>
        <authorList>
            <person name="Engelberts J.P."/>
            <person name="Robbins S.J."/>
            <person name="De Goeij J.M."/>
            <person name="Aranda M."/>
            <person name="Bell S.C."/>
            <person name="Webster N.S."/>
        </authorList>
    </citation>
    <scope>NUCLEOTIDE SEQUENCE</scope>
    <source>
        <strain evidence="2">SB0664_bin_43</strain>
    </source>
</reference>
<feature type="compositionally biased region" description="Low complexity" evidence="1">
    <location>
        <begin position="55"/>
        <end position="67"/>
    </location>
</feature>
<dbReference type="AlphaFoldDB" id="A0A6B0Y012"/>
<name>A0A6B0Y012_9RHOB</name>
<protein>
    <submittedName>
        <fullName evidence="2">Uncharacterized protein</fullName>
    </submittedName>
</protein>
<sequence>MTMPACIVPNWPCKNVMTALMPTAKLDAPAVEVWVHRLGGTIAIQEEWPGPKGPRGPASAARPAGSPSREEPQGEAGIVRPDQAAKNSAHAAVRHTDHPVPVSINRGATENVNAIGLAVARENRRIHGTGMLGQDSVAGGPVGVARGTEGK</sequence>
<evidence type="ECO:0000313" key="2">
    <source>
        <dbReference type="EMBL" id="MXY33397.1"/>
    </source>
</evidence>
<accession>A0A6B0Y012</accession>
<organism evidence="2">
    <name type="scientific">Boseongicola sp. SB0664_bin_43</name>
    <dbReference type="NCBI Taxonomy" id="2604844"/>
    <lineage>
        <taxon>Bacteria</taxon>
        <taxon>Pseudomonadati</taxon>
        <taxon>Pseudomonadota</taxon>
        <taxon>Alphaproteobacteria</taxon>
        <taxon>Rhodobacterales</taxon>
        <taxon>Paracoccaceae</taxon>
        <taxon>Boseongicola</taxon>
    </lineage>
</organism>